<keyword evidence="2" id="KW-1185">Reference proteome</keyword>
<evidence type="ECO:0000313" key="2">
    <source>
        <dbReference type="Proteomes" id="UP001328107"/>
    </source>
</evidence>
<dbReference type="AlphaFoldDB" id="A0AAN4Z868"/>
<feature type="non-terminal residue" evidence="1">
    <location>
        <position position="1"/>
    </location>
</feature>
<comment type="caution">
    <text evidence="1">The sequence shown here is derived from an EMBL/GenBank/DDBJ whole genome shotgun (WGS) entry which is preliminary data.</text>
</comment>
<evidence type="ECO:0000313" key="1">
    <source>
        <dbReference type="EMBL" id="GMR35169.1"/>
    </source>
</evidence>
<reference evidence="2" key="1">
    <citation type="submission" date="2022-10" db="EMBL/GenBank/DDBJ databases">
        <title>Genome assembly of Pristionchus species.</title>
        <authorList>
            <person name="Yoshida K."/>
            <person name="Sommer R.J."/>
        </authorList>
    </citation>
    <scope>NUCLEOTIDE SEQUENCE [LARGE SCALE GENOMIC DNA]</scope>
    <source>
        <strain evidence="2">RS5460</strain>
    </source>
</reference>
<protein>
    <submittedName>
        <fullName evidence="1">Uncharacterized protein</fullName>
    </submittedName>
</protein>
<dbReference type="Proteomes" id="UP001328107">
    <property type="component" value="Unassembled WGS sequence"/>
</dbReference>
<name>A0AAN4Z868_9BILA</name>
<proteinExistence type="predicted"/>
<dbReference type="EMBL" id="BTRK01000002">
    <property type="protein sequence ID" value="GMR35169.1"/>
    <property type="molecule type" value="Genomic_DNA"/>
</dbReference>
<accession>A0AAN4Z868</accession>
<organism evidence="1 2">
    <name type="scientific">Pristionchus mayeri</name>
    <dbReference type="NCBI Taxonomy" id="1317129"/>
    <lineage>
        <taxon>Eukaryota</taxon>
        <taxon>Metazoa</taxon>
        <taxon>Ecdysozoa</taxon>
        <taxon>Nematoda</taxon>
        <taxon>Chromadorea</taxon>
        <taxon>Rhabditida</taxon>
        <taxon>Rhabditina</taxon>
        <taxon>Diplogasteromorpha</taxon>
        <taxon>Diplogasteroidea</taxon>
        <taxon>Neodiplogasteridae</taxon>
        <taxon>Pristionchus</taxon>
    </lineage>
</organism>
<gene>
    <name evidence="1" type="ORF">PMAYCL1PPCAC_05364</name>
</gene>
<sequence length="62" mass="7138">NSLNMKNGDSMVDETEKNELECPKCEHRSRTVRCWEMHLKRAHKTTPALAGYLLRCDCGNES</sequence>